<evidence type="ECO:0000313" key="2">
    <source>
        <dbReference type="Proteomes" id="UP000318102"/>
    </source>
</evidence>
<proteinExistence type="predicted"/>
<keyword evidence="1" id="KW-0723">Serine/threonine-protein kinase</keyword>
<dbReference type="Proteomes" id="UP000318102">
    <property type="component" value="Unassembled WGS sequence"/>
</dbReference>
<keyword evidence="2" id="KW-1185">Reference proteome</keyword>
<protein>
    <submittedName>
        <fullName evidence="1">Serine/threonine protein kinase</fullName>
    </submittedName>
</protein>
<reference evidence="1 2" key="1">
    <citation type="submission" date="2019-07" db="EMBL/GenBank/DDBJ databases">
        <authorList>
            <person name="Kim J."/>
        </authorList>
    </citation>
    <scope>NUCLEOTIDE SEQUENCE [LARGE SCALE GENOMIC DNA]</scope>
    <source>
        <strain evidence="1 2">N4</strain>
    </source>
</reference>
<name>A0A559J0S8_9BACL</name>
<dbReference type="AlphaFoldDB" id="A0A559J0S8"/>
<evidence type="ECO:0000313" key="1">
    <source>
        <dbReference type="EMBL" id="TVX93477.1"/>
    </source>
</evidence>
<gene>
    <name evidence="1" type="ORF">FPZ44_10675</name>
</gene>
<sequence>MNSEQWRRAEHALSRMEVIKQGVNDPVTIEGESDELHCIGIGTDAAVFVHKQMPQYAYKLYATEALPKKEAEISVYEALKGSPYFPVYFGAGDRYVVISHERGITLYDCLLLGVPIPRQVVDDVEAARAFVRERGLNPRDIHLKNILLQDGRGKVLDVSEYIQPGNDKRWEHLVWAYDNVYPLLEGEKVSSWLLEAVKNGYYRFDPASGSLQDFAERIRRLFFGK</sequence>
<organism evidence="1 2">
    <name type="scientific">Paenibacillus agilis</name>
    <dbReference type="NCBI Taxonomy" id="3020863"/>
    <lineage>
        <taxon>Bacteria</taxon>
        <taxon>Bacillati</taxon>
        <taxon>Bacillota</taxon>
        <taxon>Bacilli</taxon>
        <taxon>Bacillales</taxon>
        <taxon>Paenibacillaceae</taxon>
        <taxon>Paenibacillus</taxon>
    </lineage>
</organism>
<dbReference type="OrthoDB" id="529320at2"/>
<keyword evidence="1" id="KW-0418">Kinase</keyword>
<accession>A0A559J0S8</accession>
<dbReference type="EMBL" id="VNJK01000001">
    <property type="protein sequence ID" value="TVX93477.1"/>
    <property type="molecule type" value="Genomic_DNA"/>
</dbReference>
<dbReference type="SUPFAM" id="SSF56112">
    <property type="entry name" value="Protein kinase-like (PK-like)"/>
    <property type="match status" value="1"/>
</dbReference>
<comment type="caution">
    <text evidence="1">The sequence shown here is derived from an EMBL/GenBank/DDBJ whole genome shotgun (WGS) entry which is preliminary data.</text>
</comment>
<keyword evidence="1" id="KW-0808">Transferase</keyword>
<dbReference type="GO" id="GO:0004674">
    <property type="term" value="F:protein serine/threonine kinase activity"/>
    <property type="evidence" value="ECO:0007669"/>
    <property type="project" value="UniProtKB-KW"/>
</dbReference>
<dbReference type="InterPro" id="IPR011009">
    <property type="entry name" value="Kinase-like_dom_sf"/>
</dbReference>
<dbReference type="RefSeq" id="WP_144990006.1">
    <property type="nucleotide sequence ID" value="NZ_VNJK01000001.1"/>
</dbReference>